<dbReference type="Gene3D" id="3.10.290.10">
    <property type="entry name" value="RNA-binding S4 domain"/>
    <property type="match status" value="1"/>
</dbReference>
<organism evidence="6 7">
    <name type="scientific">Trichocoleus desertorum GB2-A4</name>
    <dbReference type="NCBI Taxonomy" id="2933944"/>
    <lineage>
        <taxon>Bacteria</taxon>
        <taxon>Bacillati</taxon>
        <taxon>Cyanobacteriota</taxon>
        <taxon>Cyanophyceae</taxon>
        <taxon>Leptolyngbyales</taxon>
        <taxon>Trichocoleusaceae</taxon>
        <taxon>Trichocoleus</taxon>
    </lineage>
</organism>
<dbReference type="PROSITE" id="PS01149">
    <property type="entry name" value="PSI_RSU"/>
    <property type="match status" value="1"/>
</dbReference>
<dbReference type="PANTHER" id="PTHR47683:SF2">
    <property type="entry name" value="RNA-BINDING S4 DOMAIN-CONTAINING PROTEIN"/>
    <property type="match status" value="1"/>
</dbReference>
<dbReference type="RefSeq" id="WP_190438935.1">
    <property type="nucleotide sequence ID" value="NZ_JAMPKM010000003.1"/>
</dbReference>
<evidence type="ECO:0000256" key="1">
    <source>
        <dbReference type="ARBA" id="ARBA00008348"/>
    </source>
</evidence>
<dbReference type="SUPFAM" id="SSF55174">
    <property type="entry name" value="Alpha-L RNA-binding motif"/>
    <property type="match status" value="1"/>
</dbReference>
<protein>
    <recommendedName>
        <fullName evidence="4">Pseudouridine synthase</fullName>
        <ecNumber evidence="4">5.4.99.-</ecNumber>
    </recommendedName>
</protein>
<dbReference type="EC" id="5.4.99.-" evidence="4"/>
<dbReference type="NCBIfam" id="TIGR00093">
    <property type="entry name" value="pseudouridine synthase"/>
    <property type="match status" value="1"/>
</dbReference>
<dbReference type="CDD" id="cd02870">
    <property type="entry name" value="PseudoU_synth_RsuA_like"/>
    <property type="match status" value="1"/>
</dbReference>
<dbReference type="InterPro" id="IPR020103">
    <property type="entry name" value="PsdUridine_synth_cat_dom_sf"/>
</dbReference>
<dbReference type="Gene3D" id="3.30.70.1560">
    <property type="entry name" value="Alpha-L RNA-binding motif"/>
    <property type="match status" value="1"/>
</dbReference>
<dbReference type="InterPro" id="IPR018496">
    <property type="entry name" value="PsdUridine_synth_RsuA/RluB_CS"/>
</dbReference>
<dbReference type="SMART" id="SM00363">
    <property type="entry name" value="S4"/>
    <property type="match status" value="1"/>
</dbReference>
<feature type="domain" description="RNA-binding S4" evidence="5">
    <location>
        <begin position="3"/>
        <end position="60"/>
    </location>
</feature>
<dbReference type="SUPFAM" id="SSF55120">
    <property type="entry name" value="Pseudouridine synthase"/>
    <property type="match status" value="1"/>
</dbReference>
<comment type="similarity">
    <text evidence="1 4">Belongs to the pseudouridine synthase RsuA family.</text>
</comment>
<evidence type="ECO:0000256" key="4">
    <source>
        <dbReference type="RuleBase" id="RU003887"/>
    </source>
</evidence>
<dbReference type="PANTHER" id="PTHR47683">
    <property type="entry name" value="PSEUDOURIDINE SYNTHASE FAMILY PROTEIN-RELATED"/>
    <property type="match status" value="1"/>
</dbReference>
<dbReference type="CDD" id="cd00165">
    <property type="entry name" value="S4"/>
    <property type="match status" value="1"/>
</dbReference>
<dbReference type="Pfam" id="PF01479">
    <property type="entry name" value="S4"/>
    <property type="match status" value="1"/>
</dbReference>
<keyword evidence="2 4" id="KW-0413">Isomerase</keyword>
<evidence type="ECO:0000313" key="7">
    <source>
        <dbReference type="Proteomes" id="UP001464891"/>
    </source>
</evidence>
<evidence type="ECO:0000256" key="3">
    <source>
        <dbReference type="PROSITE-ProRule" id="PRU00182"/>
    </source>
</evidence>
<dbReference type="InterPro" id="IPR036986">
    <property type="entry name" value="S4_RNA-bd_sf"/>
</dbReference>
<keyword evidence="3" id="KW-0694">RNA-binding</keyword>
<sequence length="251" mass="28478">MEERLHKILAQWGIASRRHAEKMILDGRVRLNGTVAQLGQKADTQRDRIEVDGVIIQPTQRPQHLYLLLNKPVGVVSTCDDPWQRSTVLDLLPEALQQGQGLHPVGRLDFDSTGALLLTNDGELTFLLTHPRHQIPKTYNVWVQGRPSEAVLQQWRQGVMLSNRKTSPAQVRVLDRQMGKTLLEIVLHEGRNRQIRRVAEQLGHPVLELHRVAIGPIQLEQLPPGKYRTLTDYEINFLQTETISPKQGIGP</sequence>
<comment type="caution">
    <text evidence="6">The sequence shown here is derived from an EMBL/GenBank/DDBJ whole genome shotgun (WGS) entry which is preliminary data.</text>
</comment>
<dbReference type="InterPro" id="IPR000748">
    <property type="entry name" value="PsdUridine_synth_RsuA/RluB/E/F"/>
</dbReference>
<dbReference type="Proteomes" id="UP001464891">
    <property type="component" value="Unassembled WGS sequence"/>
</dbReference>
<evidence type="ECO:0000256" key="2">
    <source>
        <dbReference type="ARBA" id="ARBA00023235"/>
    </source>
</evidence>
<accession>A0ABV0J4X1</accession>
<dbReference type="InterPro" id="IPR020094">
    <property type="entry name" value="TruA/RsuA/RluB/E/F_N"/>
</dbReference>
<dbReference type="InterPro" id="IPR042092">
    <property type="entry name" value="PsdUridine_s_RsuA/RluB/E/F_cat"/>
</dbReference>
<dbReference type="InterPro" id="IPR006145">
    <property type="entry name" value="PsdUridine_synth_RsuA/RluA"/>
</dbReference>
<evidence type="ECO:0000259" key="5">
    <source>
        <dbReference type="SMART" id="SM00363"/>
    </source>
</evidence>
<evidence type="ECO:0000313" key="6">
    <source>
        <dbReference type="EMBL" id="MEP0816823.1"/>
    </source>
</evidence>
<dbReference type="InterPro" id="IPR002942">
    <property type="entry name" value="S4_RNA-bd"/>
</dbReference>
<gene>
    <name evidence="6" type="ORF">NC998_06915</name>
</gene>
<dbReference type="PROSITE" id="PS50889">
    <property type="entry name" value="S4"/>
    <property type="match status" value="1"/>
</dbReference>
<reference evidence="6 7" key="1">
    <citation type="submission" date="2022-04" db="EMBL/GenBank/DDBJ databases">
        <title>Positive selection, recombination, and allopatry shape intraspecific diversity of widespread and dominant cyanobacteria.</title>
        <authorList>
            <person name="Wei J."/>
            <person name="Shu W."/>
            <person name="Hu C."/>
        </authorList>
    </citation>
    <scope>NUCLEOTIDE SEQUENCE [LARGE SCALE GENOMIC DNA]</scope>
    <source>
        <strain evidence="6 7">GB2-A4</strain>
    </source>
</reference>
<dbReference type="EMBL" id="JAMPKM010000003">
    <property type="protein sequence ID" value="MEP0816823.1"/>
    <property type="molecule type" value="Genomic_DNA"/>
</dbReference>
<dbReference type="InterPro" id="IPR050343">
    <property type="entry name" value="RsuA_PseudoU_synthase"/>
</dbReference>
<proteinExistence type="inferred from homology"/>
<name>A0ABV0J4X1_9CYAN</name>
<dbReference type="Pfam" id="PF00849">
    <property type="entry name" value="PseudoU_synth_2"/>
    <property type="match status" value="1"/>
</dbReference>
<dbReference type="Gene3D" id="3.30.70.580">
    <property type="entry name" value="Pseudouridine synthase I, catalytic domain, N-terminal subdomain"/>
    <property type="match status" value="1"/>
</dbReference>
<keyword evidence="7" id="KW-1185">Reference proteome</keyword>